<dbReference type="EMBL" id="KP453775">
    <property type="protein sequence ID" value="AJS09993.1"/>
    <property type="molecule type" value="Genomic_DNA"/>
</dbReference>
<protein>
    <submittedName>
        <fullName evidence="1">Putative antiholin</fullName>
    </submittedName>
</protein>
<accession>A0A0D3RJY8</accession>
<proteinExistence type="predicted"/>
<organism evidence="1">
    <name type="scientific">Klebsiella pneumoniae</name>
    <dbReference type="NCBI Taxonomy" id="573"/>
    <lineage>
        <taxon>Bacteria</taxon>
        <taxon>Pseudomonadati</taxon>
        <taxon>Pseudomonadota</taxon>
        <taxon>Gammaproteobacteria</taxon>
        <taxon>Enterobacterales</taxon>
        <taxon>Enterobacteriaceae</taxon>
        <taxon>Klebsiella/Raoultella group</taxon>
        <taxon>Klebsiella</taxon>
        <taxon>Klebsiella pneumoniae complex</taxon>
    </lineage>
</organism>
<dbReference type="AlphaFoldDB" id="A0A0D3RJY8"/>
<sequence length="71" mass="8056">MATGTAIVCWASAVPDIFEHGCKIDAAERNRFRLSTPRGAQIYGTQAKAIIVNENPGIRRGYFWWLFKRID</sequence>
<geneLocation type="plasmid" evidence="1">
    <name>pKP12226</name>
</geneLocation>
<evidence type="ECO:0000313" key="1">
    <source>
        <dbReference type="EMBL" id="AJS09993.1"/>
    </source>
</evidence>
<gene>
    <name evidence="1" type="primary">lydE</name>
</gene>
<keyword evidence="1" id="KW-0614">Plasmid</keyword>
<reference evidence="1" key="1">
    <citation type="journal article" date="2015" name="Antimicrob. Agents Chemother.">
        <title>A Plasmid Bearing the blaCTX-M-15 Gene and Phage P1-Like Sequences from a Sequence Type 11 Klebsiella pneumoniae Isolate.</title>
        <authorList>
            <person name="Shin J."/>
            <person name="Ko K.S."/>
        </authorList>
    </citation>
    <scope>NUCLEOTIDE SEQUENCE</scope>
    <source>
        <strain evidence="1">ST11</strain>
        <plasmid evidence="1">pKP12226</plasmid>
    </source>
</reference>
<name>A0A0D3RJY8_KLEPN</name>